<dbReference type="OrthoDB" id="5449178at2"/>
<dbReference type="EMBL" id="FNJQ01000004">
    <property type="protein sequence ID" value="SDP00549.1"/>
    <property type="molecule type" value="Genomic_DNA"/>
</dbReference>
<sequence>MAIELKDTVSLMQAMERFKAPATTLVDTFFPNIPTPAVTSKIMVEYRKGGRRLAPFVVDGEVKGVNVSREGSHVNIYEPPMVAPRRTVNPADIEQRGFGETIYTSKTAAQRAAEIQAADLKELQAMILNRKNQMAAEILTTGAYTIKGYADDGVTPKQATISFDWNQTITPHTDWDQANADIYNDIKNASEQIQESAGVVPTVMICGKNIADYLMNNTAIMKWLAIPNNNNLSLMSIQPRIVSPQVMRIGMIHSLNLEVFSYMETYTADDGSVKPFLGDNDVIIGIPGRGRQLHGAVNLINDAEDDFETYSGLYVPKYAASKASNTMSLTVYSRFLLAPEFTDDWAYIKAKA</sequence>
<dbReference type="Proteomes" id="UP000182412">
    <property type="component" value="Unassembled WGS sequence"/>
</dbReference>
<gene>
    <name evidence="1" type="ORF">SAMN05216366_104131</name>
</gene>
<dbReference type="Gene3D" id="3.30.1930.10">
    <property type="entry name" value="capsid protein of prophage domain"/>
    <property type="match status" value="1"/>
</dbReference>
<protein>
    <submittedName>
        <fullName evidence="1">Phage major capsid protein E</fullName>
    </submittedName>
</protein>
<evidence type="ECO:0000313" key="1">
    <source>
        <dbReference type="EMBL" id="SDP00549.1"/>
    </source>
</evidence>
<name>A0A1H0P712_SELRU</name>
<dbReference type="AlphaFoldDB" id="A0A1H0P712"/>
<dbReference type="Gene3D" id="3.15.30.10">
    <property type="entry name" value="putative capsid protein of prophage domain like"/>
    <property type="match status" value="1"/>
</dbReference>
<dbReference type="Pfam" id="PF03864">
    <property type="entry name" value="Phage_cap_E"/>
    <property type="match status" value="1"/>
</dbReference>
<evidence type="ECO:0000313" key="2">
    <source>
        <dbReference type="Proteomes" id="UP000182412"/>
    </source>
</evidence>
<proteinExistence type="predicted"/>
<dbReference type="RefSeq" id="WP_074571477.1">
    <property type="nucleotide sequence ID" value="NZ_FNJQ01000004.1"/>
</dbReference>
<organism evidence="1 2">
    <name type="scientific">Selenomonas ruminantium</name>
    <dbReference type="NCBI Taxonomy" id="971"/>
    <lineage>
        <taxon>Bacteria</taxon>
        <taxon>Bacillati</taxon>
        <taxon>Bacillota</taxon>
        <taxon>Negativicutes</taxon>
        <taxon>Selenomonadales</taxon>
        <taxon>Selenomonadaceae</taxon>
        <taxon>Selenomonas</taxon>
    </lineage>
</organism>
<dbReference type="InterPro" id="IPR005564">
    <property type="entry name" value="Major_capsid_GpE"/>
</dbReference>
<reference evidence="1 2" key="1">
    <citation type="submission" date="2016-10" db="EMBL/GenBank/DDBJ databases">
        <authorList>
            <person name="de Groot N.N."/>
        </authorList>
    </citation>
    <scope>NUCLEOTIDE SEQUENCE [LARGE SCALE GENOMIC DNA]</scope>
    <source>
        <strain evidence="1 2">S137</strain>
    </source>
</reference>
<accession>A0A1H0P712</accession>